<dbReference type="AlphaFoldDB" id="A0AAQ3K578"/>
<comment type="subcellular location">
    <subcellularLocation>
        <location evidence="1">Golgi apparatus membrane</location>
        <topology evidence="1">Single-pass type II membrane protein</topology>
    </subcellularLocation>
</comment>
<organism evidence="8 9">
    <name type="scientific">Canna indica</name>
    <name type="common">Indian-shot</name>
    <dbReference type="NCBI Taxonomy" id="4628"/>
    <lineage>
        <taxon>Eukaryota</taxon>
        <taxon>Viridiplantae</taxon>
        <taxon>Streptophyta</taxon>
        <taxon>Embryophyta</taxon>
        <taxon>Tracheophyta</taxon>
        <taxon>Spermatophyta</taxon>
        <taxon>Magnoliopsida</taxon>
        <taxon>Liliopsida</taxon>
        <taxon>Zingiberales</taxon>
        <taxon>Cannaceae</taxon>
        <taxon>Canna</taxon>
    </lineage>
</organism>
<name>A0AAQ3K578_9LILI</name>
<dbReference type="InterPro" id="IPR049625">
    <property type="entry name" value="Glyco_transf_61_cat"/>
</dbReference>
<dbReference type="Pfam" id="PF04577">
    <property type="entry name" value="Glyco_transf_61"/>
    <property type="match status" value="1"/>
</dbReference>
<proteinExistence type="predicted"/>
<feature type="domain" description="Glycosyltransferase 61 catalytic" evidence="7">
    <location>
        <begin position="243"/>
        <end position="440"/>
    </location>
</feature>
<dbReference type="Proteomes" id="UP001327560">
    <property type="component" value="Chromosome 3"/>
</dbReference>
<evidence type="ECO:0000256" key="1">
    <source>
        <dbReference type="ARBA" id="ARBA00004323"/>
    </source>
</evidence>
<dbReference type="GO" id="GO:0016763">
    <property type="term" value="F:pentosyltransferase activity"/>
    <property type="evidence" value="ECO:0007669"/>
    <property type="project" value="UniProtKB-ARBA"/>
</dbReference>
<evidence type="ECO:0000256" key="5">
    <source>
        <dbReference type="ARBA" id="ARBA00023180"/>
    </source>
</evidence>
<protein>
    <recommendedName>
        <fullName evidence="7">Glycosyltransferase 61 catalytic domain-containing protein</fullName>
    </recommendedName>
</protein>
<evidence type="ECO:0000256" key="4">
    <source>
        <dbReference type="ARBA" id="ARBA00022679"/>
    </source>
</evidence>
<gene>
    <name evidence="8" type="ORF">Cni_G09904</name>
</gene>
<evidence type="ECO:0000256" key="2">
    <source>
        <dbReference type="ARBA" id="ARBA00004881"/>
    </source>
</evidence>
<dbReference type="GO" id="GO:0000139">
    <property type="term" value="C:Golgi membrane"/>
    <property type="evidence" value="ECO:0007669"/>
    <property type="project" value="UniProtKB-SubCell"/>
</dbReference>
<keyword evidence="3" id="KW-0328">Glycosyltransferase</keyword>
<keyword evidence="5" id="KW-0325">Glycoprotein</keyword>
<feature type="transmembrane region" description="Helical" evidence="6">
    <location>
        <begin position="21"/>
        <end position="43"/>
    </location>
</feature>
<evidence type="ECO:0000256" key="6">
    <source>
        <dbReference type="SAM" id="Phobius"/>
    </source>
</evidence>
<evidence type="ECO:0000313" key="9">
    <source>
        <dbReference type="Proteomes" id="UP001327560"/>
    </source>
</evidence>
<evidence type="ECO:0000259" key="7">
    <source>
        <dbReference type="Pfam" id="PF04577"/>
    </source>
</evidence>
<dbReference type="PANTHER" id="PTHR20961">
    <property type="entry name" value="GLYCOSYLTRANSFERASE"/>
    <property type="match status" value="1"/>
</dbReference>
<reference evidence="8 9" key="1">
    <citation type="submission" date="2023-10" db="EMBL/GenBank/DDBJ databases">
        <title>Chromosome-scale genome assembly provides insights into flower coloration mechanisms of Canna indica.</title>
        <authorList>
            <person name="Li C."/>
        </authorList>
    </citation>
    <scope>NUCLEOTIDE SEQUENCE [LARGE SCALE GENOMIC DNA]</scope>
    <source>
        <tissue evidence="8">Flower</tissue>
    </source>
</reference>
<evidence type="ECO:0000256" key="3">
    <source>
        <dbReference type="ARBA" id="ARBA00022676"/>
    </source>
</evidence>
<keyword evidence="9" id="KW-1185">Reference proteome</keyword>
<dbReference type="PANTHER" id="PTHR20961:SF144">
    <property type="entry name" value="OS01G0119100 PROTEIN"/>
    <property type="match status" value="1"/>
</dbReference>
<keyword evidence="6" id="KW-0472">Membrane</keyword>
<dbReference type="EMBL" id="CP136892">
    <property type="protein sequence ID" value="WOL01190.1"/>
    <property type="molecule type" value="Genomic_DNA"/>
</dbReference>
<sequence>MQKMGYEVMLAKSLNRMESRKLGLALLVGFSIGVFTCFISMTVSTDKPQSSRYENYADPAAESSNSLNNSDDGVVRMKQIPSPWMQYNSSSTGQVKDSAAKLVREKETGKLHGKDADEVVQRKASLTPKNQIIESKETDGTIQAKPVCDLSNPRTDVCDVEGDVRVHAKSSSVILVTNHQFSREKNSWRIKPYARKFDGGAMKNIREVSVRLMSNGSSSIPSCAVKHGVLAIIFTLGGYTGNYYHTFTDVLVPLFITAHQFAGEVQFLMETKNLLWISKYEPILKKLSSREIIFFNDDGDDEVHCFPRVIVGLHSHKPMSIDPVRAPNGYSMVDFTRLMRAAYGLERNAPVRLGGGGEVEEKKKPRLLLISRQGTRRFTNTEEIMRTAEEAEFEVVVAEPKKGSEVANVARVVNSCDVMVGVHGAGLTNLVFLPTGAVIIQIVPWGKLENISRSCFGYSSEDAGLRYLEYSICEEESTLIEMYPREDAVFRDPKSIHRMGWMKMGEVYMNKQNVKLDVKRFKPLLLKARQLLHQ</sequence>
<evidence type="ECO:0000313" key="8">
    <source>
        <dbReference type="EMBL" id="WOL01190.1"/>
    </source>
</evidence>
<dbReference type="InterPro" id="IPR007657">
    <property type="entry name" value="Glycosyltransferase_61"/>
</dbReference>
<comment type="pathway">
    <text evidence="2">Glycan metabolism.</text>
</comment>
<keyword evidence="4" id="KW-0808">Transferase</keyword>
<accession>A0AAQ3K578</accession>
<keyword evidence="6" id="KW-0812">Transmembrane</keyword>
<keyword evidence="6" id="KW-1133">Transmembrane helix</keyword>